<gene>
    <name evidence="5" type="ORF">CEUSTIGMA_g3450.t1</name>
</gene>
<dbReference type="PRINTS" id="PR00111">
    <property type="entry name" value="ABHYDROLASE"/>
</dbReference>
<keyword evidence="3" id="KW-1133">Transmembrane helix</keyword>
<keyword evidence="3" id="KW-0472">Membrane</keyword>
<evidence type="ECO:0000256" key="3">
    <source>
        <dbReference type="SAM" id="Phobius"/>
    </source>
</evidence>
<evidence type="ECO:0000313" key="6">
    <source>
        <dbReference type="Proteomes" id="UP000232323"/>
    </source>
</evidence>
<dbReference type="EMBL" id="BEGY01000015">
    <property type="protein sequence ID" value="GAX76007.1"/>
    <property type="molecule type" value="Genomic_DNA"/>
</dbReference>
<dbReference type="SUPFAM" id="SSF53474">
    <property type="entry name" value="alpha/beta-Hydrolases"/>
    <property type="match status" value="1"/>
</dbReference>
<comment type="caution">
    <text evidence="5">The sequence shown here is derived from an EMBL/GenBank/DDBJ whole genome shotgun (WGS) entry which is preliminary data.</text>
</comment>
<dbReference type="GO" id="GO:0016787">
    <property type="term" value="F:hydrolase activity"/>
    <property type="evidence" value="ECO:0007669"/>
    <property type="project" value="UniProtKB-KW"/>
</dbReference>
<dbReference type="AlphaFoldDB" id="A0A250WYT8"/>
<comment type="similarity">
    <text evidence="2">Belongs to the AB hydrolase superfamily. Epoxide hydrolase family.</text>
</comment>
<keyword evidence="6" id="KW-1185">Reference proteome</keyword>
<dbReference type="Pfam" id="PF00561">
    <property type="entry name" value="Abhydrolase_1"/>
    <property type="match status" value="1"/>
</dbReference>
<keyword evidence="1" id="KW-0378">Hydrolase</keyword>
<dbReference type="Gene3D" id="3.40.50.1820">
    <property type="entry name" value="alpha/beta hydrolase"/>
    <property type="match status" value="1"/>
</dbReference>
<dbReference type="InterPro" id="IPR000073">
    <property type="entry name" value="AB_hydrolase_1"/>
</dbReference>
<organism evidence="5 6">
    <name type="scientific">Chlamydomonas eustigma</name>
    <dbReference type="NCBI Taxonomy" id="1157962"/>
    <lineage>
        <taxon>Eukaryota</taxon>
        <taxon>Viridiplantae</taxon>
        <taxon>Chlorophyta</taxon>
        <taxon>core chlorophytes</taxon>
        <taxon>Chlorophyceae</taxon>
        <taxon>CS clade</taxon>
        <taxon>Chlamydomonadales</taxon>
        <taxon>Chlamydomonadaceae</taxon>
        <taxon>Chlamydomonas</taxon>
    </lineage>
</organism>
<dbReference type="InterPro" id="IPR000639">
    <property type="entry name" value="Epox_hydrolase-like"/>
</dbReference>
<keyword evidence="3" id="KW-0812">Transmembrane</keyword>
<sequence length="362" mass="41544">MQLSGIRPYGWFGAFLVMLYGIPVWAYQAIHCLLQFQRKPAYKTSSLSMRPVGAAVEHPVGTNPDISNWSHETLLISSSQRIHIVSPKRKPTKQLILFVHGFPECWYSWRHQMEEFKDDYDTVAMDMRGYNLSDIPEGVDSYSLDKLISDIPALVRALGHTSCTLVAHDWGGVVAWLVAAGYPEIVERLVVMAAPHLGLSQTNISIAQALKSWYMIFFQMPYLPELVLQRKDCDFLRMSFRDGPMGVVNKHRITDEDIQIFKNSFKRPGAITAAINYYRALLRHMTIRPISSVWSCMRRRIEVPVLLLWGKRDGALGVELIYNIKEVAPKVETEMLDCSHWVQQDEPDEVNSLMRKFLEKQD</sequence>
<feature type="transmembrane region" description="Helical" evidence="3">
    <location>
        <begin position="12"/>
        <end position="34"/>
    </location>
</feature>
<reference evidence="5 6" key="1">
    <citation type="submission" date="2017-08" db="EMBL/GenBank/DDBJ databases">
        <title>Acidophilic green algal genome provides insights into adaptation to an acidic environment.</title>
        <authorList>
            <person name="Hirooka S."/>
            <person name="Hirose Y."/>
            <person name="Kanesaki Y."/>
            <person name="Higuchi S."/>
            <person name="Fujiwara T."/>
            <person name="Onuma R."/>
            <person name="Era A."/>
            <person name="Ohbayashi R."/>
            <person name="Uzuka A."/>
            <person name="Nozaki H."/>
            <person name="Yoshikawa H."/>
            <person name="Miyagishima S.Y."/>
        </authorList>
    </citation>
    <scope>NUCLEOTIDE SEQUENCE [LARGE SCALE GENOMIC DNA]</scope>
    <source>
        <strain evidence="5 6">NIES-2499</strain>
    </source>
</reference>
<dbReference type="InterPro" id="IPR029058">
    <property type="entry name" value="AB_hydrolase_fold"/>
</dbReference>
<dbReference type="PANTHER" id="PTHR43329">
    <property type="entry name" value="EPOXIDE HYDROLASE"/>
    <property type="match status" value="1"/>
</dbReference>
<dbReference type="PRINTS" id="PR00412">
    <property type="entry name" value="EPOXHYDRLASE"/>
</dbReference>
<feature type="domain" description="AB hydrolase-1" evidence="4">
    <location>
        <begin position="95"/>
        <end position="347"/>
    </location>
</feature>
<name>A0A250WYT8_9CHLO</name>
<dbReference type="OrthoDB" id="7130006at2759"/>
<evidence type="ECO:0000256" key="1">
    <source>
        <dbReference type="ARBA" id="ARBA00022801"/>
    </source>
</evidence>
<protein>
    <recommendedName>
        <fullName evidence="4">AB hydrolase-1 domain-containing protein</fullName>
    </recommendedName>
</protein>
<accession>A0A250WYT8</accession>
<proteinExistence type="inferred from homology"/>
<dbReference type="Proteomes" id="UP000232323">
    <property type="component" value="Unassembled WGS sequence"/>
</dbReference>
<dbReference type="STRING" id="1157962.A0A250WYT8"/>
<evidence type="ECO:0000256" key="2">
    <source>
        <dbReference type="ARBA" id="ARBA00038334"/>
    </source>
</evidence>
<evidence type="ECO:0000259" key="4">
    <source>
        <dbReference type="Pfam" id="PF00561"/>
    </source>
</evidence>
<evidence type="ECO:0000313" key="5">
    <source>
        <dbReference type="EMBL" id="GAX76007.1"/>
    </source>
</evidence>